<sequence length="151" mass="16444">MIDLKKAQSGLRITEPSYKQQSISLFSSLKSENTAKLGDVDFGHLLRANTQNLDTGIYDPHSAFTSLKSSESNDNINLGDIQSAFTPASLKPLAAGSSEKKITDGLPGPPQDLKAPIIKARFISLSWKPPVDNGDSIQAYSIYYRQEGSDR</sequence>
<evidence type="ECO:0000259" key="1">
    <source>
        <dbReference type="PROSITE" id="PS50853"/>
    </source>
</evidence>
<organism evidence="2 3">
    <name type="scientific">Rhamnusium bicolor</name>
    <dbReference type="NCBI Taxonomy" id="1586634"/>
    <lineage>
        <taxon>Eukaryota</taxon>
        <taxon>Metazoa</taxon>
        <taxon>Ecdysozoa</taxon>
        <taxon>Arthropoda</taxon>
        <taxon>Hexapoda</taxon>
        <taxon>Insecta</taxon>
        <taxon>Pterygota</taxon>
        <taxon>Neoptera</taxon>
        <taxon>Endopterygota</taxon>
        <taxon>Coleoptera</taxon>
        <taxon>Polyphaga</taxon>
        <taxon>Cucujiformia</taxon>
        <taxon>Chrysomeloidea</taxon>
        <taxon>Cerambycidae</taxon>
        <taxon>Lepturinae</taxon>
        <taxon>Rhagiini</taxon>
        <taxon>Rhamnusium</taxon>
    </lineage>
</organism>
<dbReference type="SUPFAM" id="SSF49265">
    <property type="entry name" value="Fibronectin type III"/>
    <property type="match status" value="1"/>
</dbReference>
<dbReference type="InterPro" id="IPR036116">
    <property type="entry name" value="FN3_sf"/>
</dbReference>
<name>A0AAV8X0R3_9CUCU</name>
<dbReference type="AlphaFoldDB" id="A0AAV8X0R3"/>
<dbReference type="InterPro" id="IPR003961">
    <property type="entry name" value="FN3_dom"/>
</dbReference>
<dbReference type="Proteomes" id="UP001162156">
    <property type="component" value="Unassembled WGS sequence"/>
</dbReference>
<dbReference type="InterPro" id="IPR013783">
    <property type="entry name" value="Ig-like_fold"/>
</dbReference>
<dbReference type="EMBL" id="JANEYF010004127">
    <property type="protein sequence ID" value="KAJ8932115.1"/>
    <property type="molecule type" value="Genomic_DNA"/>
</dbReference>
<keyword evidence="3" id="KW-1185">Reference proteome</keyword>
<evidence type="ECO:0000313" key="2">
    <source>
        <dbReference type="EMBL" id="KAJ8932115.1"/>
    </source>
</evidence>
<evidence type="ECO:0000313" key="3">
    <source>
        <dbReference type="Proteomes" id="UP001162156"/>
    </source>
</evidence>
<dbReference type="CDD" id="cd00063">
    <property type="entry name" value="FN3"/>
    <property type="match status" value="1"/>
</dbReference>
<dbReference type="PROSITE" id="PS50853">
    <property type="entry name" value="FN3"/>
    <property type="match status" value="1"/>
</dbReference>
<accession>A0AAV8X0R3</accession>
<dbReference type="Gene3D" id="2.60.40.10">
    <property type="entry name" value="Immunoglobulins"/>
    <property type="match status" value="1"/>
</dbReference>
<gene>
    <name evidence="2" type="ORF">NQ314_014896</name>
</gene>
<protein>
    <recommendedName>
        <fullName evidence="1">Fibronectin type-III domain-containing protein</fullName>
    </recommendedName>
</protein>
<proteinExistence type="predicted"/>
<reference evidence="2" key="1">
    <citation type="journal article" date="2023" name="Insect Mol. Biol.">
        <title>Genome sequencing provides insights into the evolution of gene families encoding plant cell wall-degrading enzymes in longhorned beetles.</title>
        <authorList>
            <person name="Shin N.R."/>
            <person name="Okamura Y."/>
            <person name="Kirsch R."/>
            <person name="Pauchet Y."/>
        </authorList>
    </citation>
    <scope>NUCLEOTIDE SEQUENCE</scope>
    <source>
        <strain evidence="2">RBIC_L_NR</strain>
    </source>
</reference>
<comment type="caution">
    <text evidence="2">The sequence shown here is derived from an EMBL/GenBank/DDBJ whole genome shotgun (WGS) entry which is preliminary data.</text>
</comment>
<feature type="domain" description="Fibronectin type-III" evidence="1">
    <location>
        <begin position="109"/>
        <end position="151"/>
    </location>
</feature>